<organism evidence="3 4">
    <name type="scientific">Butyricicoccus pullicaecorum</name>
    <dbReference type="NCBI Taxonomy" id="501571"/>
    <lineage>
        <taxon>Bacteria</taxon>
        <taxon>Bacillati</taxon>
        <taxon>Bacillota</taxon>
        <taxon>Clostridia</taxon>
        <taxon>Eubacteriales</taxon>
        <taxon>Butyricicoccaceae</taxon>
        <taxon>Butyricicoccus</taxon>
    </lineage>
</organism>
<dbReference type="Gene3D" id="2.30.24.10">
    <property type="entry name" value="CAT RNA-binding domain"/>
    <property type="match status" value="1"/>
</dbReference>
<dbReference type="Proteomes" id="UP000195897">
    <property type="component" value="Unassembled WGS sequence"/>
</dbReference>
<evidence type="ECO:0000256" key="1">
    <source>
        <dbReference type="ARBA" id="ARBA00022737"/>
    </source>
</evidence>
<evidence type="ECO:0000259" key="2">
    <source>
        <dbReference type="PROSITE" id="PS51372"/>
    </source>
</evidence>
<dbReference type="InterPro" id="IPR036634">
    <property type="entry name" value="PRD_sf"/>
</dbReference>
<evidence type="ECO:0000313" key="3">
    <source>
        <dbReference type="EMBL" id="OUP53124.1"/>
    </source>
</evidence>
<dbReference type="Pfam" id="PF00874">
    <property type="entry name" value="PRD"/>
    <property type="match status" value="2"/>
</dbReference>
<dbReference type="NCBIfam" id="NF046042">
    <property type="entry name" value="LicT"/>
    <property type="match status" value="1"/>
</dbReference>
<proteinExistence type="predicted"/>
<dbReference type="EMBL" id="NFKK01000005">
    <property type="protein sequence ID" value="OUP53124.1"/>
    <property type="molecule type" value="Genomic_DNA"/>
</dbReference>
<evidence type="ECO:0000313" key="4">
    <source>
        <dbReference type="Proteomes" id="UP000195897"/>
    </source>
</evidence>
<gene>
    <name evidence="3" type="ORF">B5F17_06000</name>
</gene>
<dbReference type="PANTHER" id="PTHR30185:SF15">
    <property type="entry name" value="CRYPTIC BETA-GLUCOSIDE BGL OPERON ANTITERMINATOR"/>
    <property type="match status" value="1"/>
</dbReference>
<dbReference type="SMART" id="SM01061">
    <property type="entry name" value="CAT_RBD"/>
    <property type="match status" value="1"/>
</dbReference>
<dbReference type="PANTHER" id="PTHR30185">
    <property type="entry name" value="CRYPTIC BETA-GLUCOSIDE BGL OPERON ANTITERMINATOR"/>
    <property type="match status" value="1"/>
</dbReference>
<dbReference type="Pfam" id="PF03123">
    <property type="entry name" value="CAT_RBD"/>
    <property type="match status" value="1"/>
</dbReference>
<dbReference type="InterPro" id="IPR036650">
    <property type="entry name" value="CAT_RNA-bd_dom_sf"/>
</dbReference>
<dbReference type="AlphaFoldDB" id="A0A1Y4L8R9"/>
<feature type="domain" description="PRD" evidence="2">
    <location>
        <begin position="85"/>
        <end position="190"/>
    </location>
</feature>
<comment type="caution">
    <text evidence="3">The sequence shown here is derived from an EMBL/GenBank/DDBJ whole genome shotgun (WGS) entry which is preliminary data.</text>
</comment>
<name>A0A1Y4L8R9_9FIRM</name>
<protein>
    <submittedName>
        <fullName evidence="3">Transcription antiterminator LicT</fullName>
    </submittedName>
</protein>
<dbReference type="Gene3D" id="1.10.1790.10">
    <property type="entry name" value="PRD domain"/>
    <property type="match status" value="2"/>
</dbReference>
<sequence>MVVLAFFVFFFRKKRGIWLGNFIVRRILNNNAFVSTDEQGQEIVVMGKGIVFQKSAGDRVPFARAEQVFQLSQENTSRFQELIARIPMNYMVLSEKIIQMAENKLGKKLDESIYITITDHIYSAVQRYQNGLVIRNTMRWEIQRYYPDEYAVGLQAAQIIREALSVSFAEDEAAFMALHFVNAETGIEIGQMYEVTELIHAICDLVHQHFQMDFDTTSMAYYRFLTHVKFFAQRLMLGTYYEDDDSELLDAVRSKHPEAYACTQKIAAYIAKTRGQKLGEEEELYLTVHIARVAKS</sequence>
<keyword evidence="1" id="KW-0677">Repeat</keyword>
<dbReference type="SUPFAM" id="SSF63520">
    <property type="entry name" value="PTS-regulatory domain, PRD"/>
    <property type="match status" value="2"/>
</dbReference>
<dbReference type="PROSITE" id="PS51372">
    <property type="entry name" value="PRD_2"/>
    <property type="match status" value="2"/>
</dbReference>
<dbReference type="InterPro" id="IPR050661">
    <property type="entry name" value="BglG_antiterminators"/>
</dbReference>
<reference evidence="4" key="1">
    <citation type="submission" date="2017-04" db="EMBL/GenBank/DDBJ databases">
        <title>Function of individual gut microbiota members based on whole genome sequencing of pure cultures obtained from chicken caecum.</title>
        <authorList>
            <person name="Medvecky M."/>
            <person name="Cejkova D."/>
            <person name="Polansky O."/>
            <person name="Karasova D."/>
            <person name="Kubasova T."/>
            <person name="Cizek A."/>
            <person name="Rychlik I."/>
        </authorList>
    </citation>
    <scope>NUCLEOTIDE SEQUENCE [LARGE SCALE GENOMIC DNA]</scope>
    <source>
        <strain evidence="4">An180</strain>
    </source>
</reference>
<dbReference type="GO" id="GO:0003723">
    <property type="term" value="F:RNA binding"/>
    <property type="evidence" value="ECO:0007669"/>
    <property type="project" value="InterPro"/>
</dbReference>
<feature type="domain" description="PRD" evidence="2">
    <location>
        <begin position="191"/>
        <end position="296"/>
    </location>
</feature>
<dbReference type="InterPro" id="IPR011608">
    <property type="entry name" value="PRD"/>
</dbReference>
<dbReference type="GO" id="GO:0006355">
    <property type="term" value="P:regulation of DNA-templated transcription"/>
    <property type="evidence" value="ECO:0007669"/>
    <property type="project" value="InterPro"/>
</dbReference>
<dbReference type="SUPFAM" id="SSF50151">
    <property type="entry name" value="SacY-like RNA-binding domain"/>
    <property type="match status" value="1"/>
</dbReference>
<accession>A0A1Y4L8R9</accession>
<dbReference type="InterPro" id="IPR004341">
    <property type="entry name" value="CAT_RNA-bd_dom"/>
</dbReference>